<dbReference type="GO" id="GO:0008360">
    <property type="term" value="P:regulation of cell shape"/>
    <property type="evidence" value="ECO:0007669"/>
    <property type="project" value="UniProtKB-UniRule"/>
</dbReference>
<keyword evidence="4 7" id="KW-0133">Cell shape</keyword>
<name>A0A931NG48_9BURK</name>
<dbReference type="AlphaFoldDB" id="A0A931NG48"/>
<dbReference type="InterPro" id="IPR036365">
    <property type="entry name" value="PGBD-like_sf"/>
</dbReference>
<dbReference type="SUPFAM" id="SSF47090">
    <property type="entry name" value="PGBD-like"/>
    <property type="match status" value="1"/>
</dbReference>
<gene>
    <name evidence="10" type="ORF">I7X39_21655</name>
</gene>
<dbReference type="PROSITE" id="PS52029">
    <property type="entry name" value="LD_TPASE"/>
    <property type="match status" value="1"/>
</dbReference>
<evidence type="ECO:0000256" key="6">
    <source>
        <dbReference type="ARBA" id="ARBA00023316"/>
    </source>
</evidence>
<dbReference type="InterPro" id="IPR045380">
    <property type="entry name" value="LD_TPept_scaffold_dom"/>
</dbReference>
<dbReference type="GO" id="GO:0071555">
    <property type="term" value="P:cell wall organization"/>
    <property type="evidence" value="ECO:0007669"/>
    <property type="project" value="UniProtKB-UniRule"/>
</dbReference>
<evidence type="ECO:0000256" key="7">
    <source>
        <dbReference type="PROSITE-ProRule" id="PRU01373"/>
    </source>
</evidence>
<feature type="domain" description="L,D-TPase catalytic" evidence="9">
    <location>
        <begin position="261"/>
        <end position="440"/>
    </location>
</feature>
<feature type="active site" description="Nucleophile" evidence="7">
    <location>
        <position position="415"/>
    </location>
</feature>
<reference evidence="10" key="1">
    <citation type="submission" date="2020-12" db="EMBL/GenBank/DDBJ databases">
        <title>The genome sequence of Inhella sp. 1Y17.</title>
        <authorList>
            <person name="Liu Y."/>
        </authorList>
    </citation>
    <scope>NUCLEOTIDE SEQUENCE</scope>
    <source>
        <strain evidence="10">1Y17</strain>
    </source>
</reference>
<sequence>MNRRRSLCTLALLPLGAAASPWWQDDRPSPLAAQALALLNQADSHGLNPADYGLPALADAWLAAPDETARAALAETLQAALLRYLRHLRLGRVDPAALGLGFGAPREPFDPAAALQAALALQDLAAAERAAAPALPQYQRLRQALAQYRALAEHPAWAQSLPALPARQRLEPGQAWEGLPLLSARLLALGDLAPTAVAAERLEGDVLAALCRFQARHGLEADGVLGRATRAALEVPPARRLRQLVLALERLRWTPLRAAPRMLVINLPEYRLRAYELQGEGLALRAEMRVIVGQALDRRTPLLLESLRRIEFQPFWNVPYKIARDELVPELRRDPAQWAREGYEFVGPAGVEAELSEDRLAEVLRGRLRIRQRPGPRNALGAIKFVFPNRESVYLHHTPSTRLFARSRRDLSHGCIRVEDPAALAAFVLQGQPGWNLAAVRAALADPRPQAVAVAEPLPMLITYGTALVRGGEVCFFEDVYGLDPALEAALGLPKP</sequence>
<dbReference type="Pfam" id="PF20142">
    <property type="entry name" value="Scaffold"/>
    <property type="match status" value="1"/>
</dbReference>
<feature type="active site" description="Proton donor/acceptor" evidence="7">
    <location>
        <position position="396"/>
    </location>
</feature>
<dbReference type="PANTHER" id="PTHR41533:SF2">
    <property type="entry name" value="BLR7131 PROTEIN"/>
    <property type="match status" value="1"/>
</dbReference>
<organism evidence="10 11">
    <name type="scientific">Inhella proteolytica</name>
    <dbReference type="NCBI Taxonomy" id="2795029"/>
    <lineage>
        <taxon>Bacteria</taxon>
        <taxon>Pseudomonadati</taxon>
        <taxon>Pseudomonadota</taxon>
        <taxon>Betaproteobacteria</taxon>
        <taxon>Burkholderiales</taxon>
        <taxon>Sphaerotilaceae</taxon>
        <taxon>Inhella</taxon>
    </lineage>
</organism>
<evidence type="ECO:0000256" key="8">
    <source>
        <dbReference type="SAM" id="SignalP"/>
    </source>
</evidence>
<dbReference type="InterPro" id="IPR036366">
    <property type="entry name" value="PGBDSf"/>
</dbReference>
<accession>A0A931NG48</accession>
<dbReference type="InterPro" id="IPR038063">
    <property type="entry name" value="Transpep_catalytic_dom"/>
</dbReference>
<keyword evidence="3" id="KW-0808">Transferase</keyword>
<comment type="caution">
    <text evidence="10">The sequence shown here is derived from an EMBL/GenBank/DDBJ whole genome shotgun (WGS) entry which is preliminary data.</text>
</comment>
<dbReference type="Gene3D" id="2.40.440.10">
    <property type="entry name" value="L,D-transpeptidase catalytic domain-like"/>
    <property type="match status" value="1"/>
</dbReference>
<dbReference type="InterPro" id="IPR005490">
    <property type="entry name" value="LD_TPept_cat_dom"/>
</dbReference>
<dbReference type="SUPFAM" id="SSF141523">
    <property type="entry name" value="L,D-transpeptidase catalytic domain-like"/>
    <property type="match status" value="1"/>
</dbReference>
<comment type="pathway">
    <text evidence="1 7">Cell wall biogenesis; peptidoglycan biosynthesis.</text>
</comment>
<dbReference type="Proteomes" id="UP000613266">
    <property type="component" value="Unassembled WGS sequence"/>
</dbReference>
<dbReference type="PANTHER" id="PTHR41533">
    <property type="entry name" value="L,D-TRANSPEPTIDASE HI_1667-RELATED"/>
    <property type="match status" value="1"/>
</dbReference>
<evidence type="ECO:0000313" key="10">
    <source>
        <dbReference type="EMBL" id="MBH9579512.1"/>
    </source>
</evidence>
<feature type="signal peptide" evidence="8">
    <location>
        <begin position="1"/>
        <end position="19"/>
    </location>
</feature>
<dbReference type="EMBL" id="JAEDAK010000024">
    <property type="protein sequence ID" value="MBH9579512.1"/>
    <property type="molecule type" value="Genomic_DNA"/>
</dbReference>
<dbReference type="GO" id="GO:0004180">
    <property type="term" value="F:carboxypeptidase activity"/>
    <property type="evidence" value="ECO:0007669"/>
    <property type="project" value="UniProtKB-ARBA"/>
</dbReference>
<evidence type="ECO:0000313" key="11">
    <source>
        <dbReference type="Proteomes" id="UP000613266"/>
    </source>
</evidence>
<dbReference type="Pfam" id="PF01471">
    <property type="entry name" value="PG_binding_1"/>
    <property type="match status" value="1"/>
</dbReference>
<dbReference type="InterPro" id="IPR002477">
    <property type="entry name" value="Peptidoglycan-bd-like"/>
</dbReference>
<keyword evidence="11" id="KW-1185">Reference proteome</keyword>
<dbReference type="CDD" id="cd16913">
    <property type="entry name" value="YkuD_like"/>
    <property type="match status" value="1"/>
</dbReference>
<dbReference type="InterPro" id="IPR052905">
    <property type="entry name" value="LD-transpeptidase_YkuD-like"/>
</dbReference>
<evidence type="ECO:0000256" key="1">
    <source>
        <dbReference type="ARBA" id="ARBA00004752"/>
    </source>
</evidence>
<comment type="similarity">
    <text evidence="2">Belongs to the YkuD family.</text>
</comment>
<dbReference type="GO" id="GO:0009252">
    <property type="term" value="P:peptidoglycan biosynthetic process"/>
    <property type="evidence" value="ECO:0007669"/>
    <property type="project" value="UniProtKB-KW"/>
</dbReference>
<evidence type="ECO:0000256" key="3">
    <source>
        <dbReference type="ARBA" id="ARBA00022679"/>
    </source>
</evidence>
<protein>
    <submittedName>
        <fullName evidence="10">L,D-transpeptidase family protein</fullName>
    </submittedName>
</protein>
<dbReference type="GO" id="GO:0016740">
    <property type="term" value="F:transferase activity"/>
    <property type="evidence" value="ECO:0007669"/>
    <property type="project" value="UniProtKB-KW"/>
</dbReference>
<keyword evidence="5 7" id="KW-0573">Peptidoglycan synthesis</keyword>
<feature type="chain" id="PRO_5038039605" evidence="8">
    <location>
        <begin position="20"/>
        <end position="496"/>
    </location>
</feature>
<dbReference type="Pfam" id="PF03734">
    <property type="entry name" value="YkuD"/>
    <property type="match status" value="1"/>
</dbReference>
<evidence type="ECO:0000259" key="9">
    <source>
        <dbReference type="PROSITE" id="PS52029"/>
    </source>
</evidence>
<evidence type="ECO:0000256" key="4">
    <source>
        <dbReference type="ARBA" id="ARBA00022960"/>
    </source>
</evidence>
<proteinExistence type="inferred from homology"/>
<evidence type="ECO:0000256" key="5">
    <source>
        <dbReference type="ARBA" id="ARBA00022984"/>
    </source>
</evidence>
<keyword evidence="8" id="KW-0732">Signal</keyword>
<dbReference type="Gene3D" id="1.10.101.10">
    <property type="entry name" value="PGBD-like superfamily/PGBD"/>
    <property type="match status" value="1"/>
</dbReference>
<dbReference type="RefSeq" id="WP_198113461.1">
    <property type="nucleotide sequence ID" value="NZ_JAEDAK010000024.1"/>
</dbReference>
<evidence type="ECO:0000256" key="2">
    <source>
        <dbReference type="ARBA" id="ARBA00005992"/>
    </source>
</evidence>
<keyword evidence="6 7" id="KW-0961">Cell wall biogenesis/degradation</keyword>